<evidence type="ECO:0000313" key="2">
    <source>
        <dbReference type="EMBL" id="KIM46860.1"/>
    </source>
</evidence>
<organism evidence="2 3">
    <name type="scientific">Hebeloma cylindrosporum</name>
    <dbReference type="NCBI Taxonomy" id="76867"/>
    <lineage>
        <taxon>Eukaryota</taxon>
        <taxon>Fungi</taxon>
        <taxon>Dikarya</taxon>
        <taxon>Basidiomycota</taxon>
        <taxon>Agaricomycotina</taxon>
        <taxon>Agaricomycetes</taxon>
        <taxon>Agaricomycetidae</taxon>
        <taxon>Agaricales</taxon>
        <taxon>Agaricineae</taxon>
        <taxon>Hymenogastraceae</taxon>
        <taxon>Hebeloma</taxon>
    </lineage>
</organism>
<feature type="transmembrane region" description="Helical" evidence="1">
    <location>
        <begin position="426"/>
        <end position="449"/>
    </location>
</feature>
<evidence type="ECO:0000256" key="1">
    <source>
        <dbReference type="SAM" id="Phobius"/>
    </source>
</evidence>
<feature type="transmembrane region" description="Helical" evidence="1">
    <location>
        <begin position="402"/>
        <end position="419"/>
    </location>
</feature>
<dbReference type="HOGENOM" id="CLU_015091_2_1_1"/>
<dbReference type="OrthoDB" id="2657661at2759"/>
<keyword evidence="1" id="KW-0472">Membrane</keyword>
<protein>
    <submittedName>
        <fullName evidence="2">Uncharacterized protein</fullName>
    </submittedName>
</protein>
<proteinExistence type="predicted"/>
<evidence type="ECO:0000313" key="3">
    <source>
        <dbReference type="Proteomes" id="UP000053424"/>
    </source>
</evidence>
<accession>A0A0C3CDK9</accession>
<gene>
    <name evidence="2" type="ORF">M413DRAFT_264641</name>
</gene>
<sequence length="488" mass="55896">MIDPLETDFSRFVASVAFSTSVDLTLFEFRKSSSKPPDKWKNFTHPDGSIYFLNESWQIPVITDVYVDDDDPRRRLEGFIEKIFSYIDTYEVIMPAEACLVLEFRQTGKCGYYFVDHSTRCLFWLEEFDAIDTQDFLVHVRVKFTPPLVGHEMKSLYWLHNEYFPELRPFVVDALQELKDVLIHAVGDSLTSPWSNTPYNLDNLQKMLSLVKDIESSDSRGPGSAVVVYRLLHNFYHERLLNLHGEKGARLNVNQSIHPERKKTFIIKIVSPLLLFGPESHIRKLTEMSVDSLVRRHDWDKLLADLTNDWKEFALYATVLLNANVAFLAIQSVDDESAPGYRSPEQRASYFSVVTSIGAIAIGLLLARHHNTSLDPSFLAYRSASMLGLETLAIMYSLPYALLMWGMASFFAAILITCFDSGDIFTVVMMSLTCFTLSILLLWTVTVVYENAPFWQAWPFRAFRSWKRPDGVLAGEGRLRPSSRSKNL</sequence>
<dbReference type="EMBL" id="KN831770">
    <property type="protein sequence ID" value="KIM46860.1"/>
    <property type="molecule type" value="Genomic_DNA"/>
</dbReference>
<feature type="transmembrane region" description="Helical" evidence="1">
    <location>
        <begin position="313"/>
        <end position="330"/>
    </location>
</feature>
<reference evidence="3" key="2">
    <citation type="submission" date="2015-01" db="EMBL/GenBank/DDBJ databases">
        <title>Evolutionary Origins and Diversification of the Mycorrhizal Mutualists.</title>
        <authorList>
            <consortium name="DOE Joint Genome Institute"/>
            <consortium name="Mycorrhizal Genomics Consortium"/>
            <person name="Kohler A."/>
            <person name="Kuo A."/>
            <person name="Nagy L.G."/>
            <person name="Floudas D."/>
            <person name="Copeland A."/>
            <person name="Barry K.W."/>
            <person name="Cichocki N."/>
            <person name="Veneault-Fourrey C."/>
            <person name="LaButti K."/>
            <person name="Lindquist E.A."/>
            <person name="Lipzen A."/>
            <person name="Lundell T."/>
            <person name="Morin E."/>
            <person name="Murat C."/>
            <person name="Riley R."/>
            <person name="Ohm R."/>
            <person name="Sun H."/>
            <person name="Tunlid A."/>
            <person name="Henrissat B."/>
            <person name="Grigoriev I.V."/>
            <person name="Hibbett D.S."/>
            <person name="Martin F."/>
        </authorList>
    </citation>
    <scope>NUCLEOTIDE SEQUENCE [LARGE SCALE GENOMIC DNA]</scope>
    <source>
        <strain evidence="3">h7</strain>
    </source>
</reference>
<reference evidence="2 3" key="1">
    <citation type="submission" date="2014-04" db="EMBL/GenBank/DDBJ databases">
        <authorList>
            <consortium name="DOE Joint Genome Institute"/>
            <person name="Kuo A."/>
            <person name="Gay G."/>
            <person name="Dore J."/>
            <person name="Kohler A."/>
            <person name="Nagy L.G."/>
            <person name="Floudas D."/>
            <person name="Copeland A."/>
            <person name="Barry K.W."/>
            <person name="Cichocki N."/>
            <person name="Veneault-Fourrey C."/>
            <person name="LaButti K."/>
            <person name="Lindquist E.A."/>
            <person name="Lipzen A."/>
            <person name="Lundell T."/>
            <person name="Morin E."/>
            <person name="Murat C."/>
            <person name="Sun H."/>
            <person name="Tunlid A."/>
            <person name="Henrissat B."/>
            <person name="Grigoriev I.V."/>
            <person name="Hibbett D.S."/>
            <person name="Martin F."/>
            <person name="Nordberg H.P."/>
            <person name="Cantor M.N."/>
            <person name="Hua S.X."/>
        </authorList>
    </citation>
    <scope>NUCLEOTIDE SEQUENCE [LARGE SCALE GENOMIC DNA]</scope>
    <source>
        <strain evidence="3">h7</strain>
    </source>
</reference>
<dbReference type="Proteomes" id="UP000053424">
    <property type="component" value="Unassembled WGS sequence"/>
</dbReference>
<feature type="transmembrane region" description="Helical" evidence="1">
    <location>
        <begin position="350"/>
        <end position="367"/>
    </location>
</feature>
<keyword evidence="1" id="KW-1133">Transmembrane helix</keyword>
<name>A0A0C3CDK9_HEBCY</name>
<keyword evidence="3" id="KW-1185">Reference proteome</keyword>
<dbReference type="AlphaFoldDB" id="A0A0C3CDK9"/>
<keyword evidence="1" id="KW-0812">Transmembrane</keyword>